<dbReference type="InterPro" id="IPR051997">
    <property type="entry name" value="STK_NEK"/>
</dbReference>
<name>A0A834UNJ5_MARMO</name>
<evidence type="ECO:0000313" key="4">
    <source>
        <dbReference type="Proteomes" id="UP000662637"/>
    </source>
</evidence>
<protein>
    <recommendedName>
        <fullName evidence="5">Protein kinase domain-containing protein</fullName>
    </recommendedName>
</protein>
<dbReference type="GO" id="GO:0005929">
    <property type="term" value="C:cilium"/>
    <property type="evidence" value="ECO:0007669"/>
    <property type="project" value="TreeGrafter"/>
</dbReference>
<gene>
    <name evidence="3" type="ORF">GHT09_003658</name>
</gene>
<sequence length="89" mass="10170">MSRSGWWGEVPLGVHLYPHKADQKLEIIKQMIQGEQMTQEEWQVSQNECLVLKLLHHNKVTGYYENFLEDKALTIAIGYAPSGTLAQSI</sequence>
<organism evidence="3 4">
    <name type="scientific">Marmota monax</name>
    <name type="common">Woodchuck</name>
    <dbReference type="NCBI Taxonomy" id="9995"/>
    <lineage>
        <taxon>Eukaryota</taxon>
        <taxon>Metazoa</taxon>
        <taxon>Chordata</taxon>
        <taxon>Craniata</taxon>
        <taxon>Vertebrata</taxon>
        <taxon>Euteleostomi</taxon>
        <taxon>Mammalia</taxon>
        <taxon>Eutheria</taxon>
        <taxon>Euarchontoglires</taxon>
        <taxon>Glires</taxon>
        <taxon>Rodentia</taxon>
        <taxon>Sciuromorpha</taxon>
        <taxon>Sciuridae</taxon>
        <taxon>Xerinae</taxon>
        <taxon>Marmotini</taxon>
        <taxon>Marmota</taxon>
    </lineage>
</organism>
<dbReference type="PANTHER" id="PTHR44535">
    <property type="entry name" value="PROTEIN CBG16200"/>
    <property type="match status" value="1"/>
</dbReference>
<keyword evidence="1" id="KW-0547">Nucleotide-binding</keyword>
<dbReference type="Gene3D" id="3.30.200.20">
    <property type="entry name" value="Phosphorylase Kinase, domain 1"/>
    <property type="match status" value="1"/>
</dbReference>
<dbReference type="Proteomes" id="UP000662637">
    <property type="component" value="Unassembled WGS sequence"/>
</dbReference>
<dbReference type="EMBL" id="WJEC01007890">
    <property type="protein sequence ID" value="KAF7465822.1"/>
    <property type="molecule type" value="Genomic_DNA"/>
</dbReference>
<evidence type="ECO:0000256" key="2">
    <source>
        <dbReference type="ARBA" id="ARBA00022840"/>
    </source>
</evidence>
<evidence type="ECO:0000256" key="1">
    <source>
        <dbReference type="ARBA" id="ARBA00022741"/>
    </source>
</evidence>
<evidence type="ECO:0008006" key="5">
    <source>
        <dbReference type="Google" id="ProtNLM"/>
    </source>
</evidence>
<dbReference type="PANTHER" id="PTHR44535:SF4">
    <property type="entry name" value="SERINE_THREONINE-PROTEIN KINASE NEK8"/>
    <property type="match status" value="1"/>
</dbReference>
<keyword evidence="2" id="KW-0067">ATP-binding</keyword>
<reference evidence="3" key="1">
    <citation type="submission" date="2020-08" db="EMBL/GenBank/DDBJ databases">
        <authorList>
            <person name="Shumante A."/>
            <person name="Zimin A.V."/>
            <person name="Puiu D."/>
            <person name="Salzberg S.L."/>
        </authorList>
    </citation>
    <scope>NUCLEOTIDE SEQUENCE</scope>
    <source>
        <strain evidence="3">WC2-LM</strain>
        <tissue evidence="3">Liver</tissue>
    </source>
</reference>
<dbReference type="GO" id="GO:0005524">
    <property type="term" value="F:ATP binding"/>
    <property type="evidence" value="ECO:0007669"/>
    <property type="project" value="UniProtKB-KW"/>
</dbReference>
<comment type="caution">
    <text evidence="3">The sequence shown here is derived from an EMBL/GenBank/DDBJ whole genome shotgun (WGS) entry which is preliminary data.</text>
</comment>
<dbReference type="InterPro" id="IPR011009">
    <property type="entry name" value="Kinase-like_dom_sf"/>
</dbReference>
<evidence type="ECO:0000313" key="3">
    <source>
        <dbReference type="EMBL" id="KAF7465822.1"/>
    </source>
</evidence>
<proteinExistence type="predicted"/>
<dbReference type="GO" id="GO:0009887">
    <property type="term" value="P:animal organ morphogenesis"/>
    <property type="evidence" value="ECO:0007669"/>
    <property type="project" value="TreeGrafter"/>
</dbReference>
<dbReference type="SUPFAM" id="SSF56112">
    <property type="entry name" value="Protein kinase-like (PK-like)"/>
    <property type="match status" value="1"/>
</dbReference>
<accession>A0A834UNJ5</accession>
<dbReference type="AlphaFoldDB" id="A0A834UNJ5"/>